<keyword evidence="1" id="KW-0472">Membrane</keyword>
<reference evidence="2" key="1">
    <citation type="submission" date="2020-12" db="EMBL/GenBank/DDBJ databases">
        <title>Bacterial novel species Mucilaginibacter sp. SD-g isolated from soil.</title>
        <authorList>
            <person name="Jung H.-Y."/>
        </authorList>
    </citation>
    <scope>NUCLEOTIDE SEQUENCE</scope>
    <source>
        <strain evidence="2">SD-g</strain>
    </source>
</reference>
<organism evidence="2 3">
    <name type="scientific">Mucilaginibacter segetis</name>
    <dbReference type="NCBI Taxonomy" id="2793071"/>
    <lineage>
        <taxon>Bacteria</taxon>
        <taxon>Pseudomonadati</taxon>
        <taxon>Bacteroidota</taxon>
        <taxon>Sphingobacteriia</taxon>
        <taxon>Sphingobacteriales</taxon>
        <taxon>Sphingobacteriaceae</taxon>
        <taxon>Mucilaginibacter</taxon>
    </lineage>
</organism>
<keyword evidence="1" id="KW-1133">Transmembrane helix</keyword>
<dbReference type="Pfam" id="PF11188">
    <property type="entry name" value="DUF2975"/>
    <property type="match status" value="1"/>
</dbReference>
<comment type="caution">
    <text evidence="2">The sequence shown here is derived from an EMBL/GenBank/DDBJ whole genome shotgun (WGS) entry which is preliminary data.</text>
</comment>
<evidence type="ECO:0000256" key="1">
    <source>
        <dbReference type="SAM" id="Phobius"/>
    </source>
</evidence>
<feature type="transmembrane region" description="Helical" evidence="1">
    <location>
        <begin position="12"/>
        <end position="35"/>
    </location>
</feature>
<feature type="transmembrane region" description="Helical" evidence="1">
    <location>
        <begin position="87"/>
        <end position="111"/>
    </location>
</feature>
<gene>
    <name evidence="2" type="ORF">I5M19_05825</name>
</gene>
<dbReference type="EMBL" id="JAEHFW010000001">
    <property type="protein sequence ID" value="MBK0378815.1"/>
    <property type="molecule type" value="Genomic_DNA"/>
</dbReference>
<dbReference type="Proteomes" id="UP000613193">
    <property type="component" value="Unassembled WGS sequence"/>
</dbReference>
<feature type="transmembrane region" description="Helical" evidence="1">
    <location>
        <begin position="132"/>
        <end position="157"/>
    </location>
</feature>
<dbReference type="AlphaFoldDB" id="A0A934PTK6"/>
<dbReference type="RefSeq" id="WP_200065229.1">
    <property type="nucleotide sequence ID" value="NZ_JAEHFW010000001.1"/>
</dbReference>
<keyword evidence="1" id="KW-0812">Transmembrane</keyword>
<proteinExistence type="predicted"/>
<evidence type="ECO:0000313" key="3">
    <source>
        <dbReference type="Proteomes" id="UP000613193"/>
    </source>
</evidence>
<keyword evidence="3" id="KW-1185">Reference proteome</keyword>
<name>A0A934PTK6_9SPHI</name>
<feature type="transmembrane region" description="Helical" evidence="1">
    <location>
        <begin position="177"/>
        <end position="195"/>
    </location>
</feature>
<sequence length="205" mass="23937">MKTTSWLLTTIRILLNVIWYVNIILAIIAFSMLTWKVCTSDFTEFSHPVKYPLEAETIKLESLTPYSDNITLQPDQAILRMHLQNTFWNITTAYFFFFAFETLVMCIIYQLRKFFETIKQSMPFTYDNVRRLKITALCFASFTVLNILLGISIAIILKTSVKDMNMMNMVWEQSFTGLILGAVIYIMADVFKYGFELQKENGEFV</sequence>
<evidence type="ECO:0000313" key="2">
    <source>
        <dbReference type="EMBL" id="MBK0378815.1"/>
    </source>
</evidence>
<accession>A0A934PTK6</accession>
<dbReference type="InterPro" id="IPR021354">
    <property type="entry name" value="DUF2975"/>
</dbReference>
<protein>
    <submittedName>
        <fullName evidence="2">DUF2975 domain-containing protein</fullName>
    </submittedName>
</protein>